<dbReference type="GeneID" id="89924747"/>
<accession>A0AAV9PGY0</accession>
<sequence length="144" mass="16109">MLAVGWQAWEAATDAGRKHLLSKKFIQAPLYISKLCFHFGDNVVDFEGIWGKGFGEGQEEQRECHILPALCDGREPVRTPILYANYNKAKKAPGLRALDLGKVEDVPTRPGRSQDGRRQAAFLGLPEIEPYHYDAAVAEAEEER</sequence>
<organism evidence="1 2">
    <name type="scientific">Saxophila tyrrhenica</name>
    <dbReference type="NCBI Taxonomy" id="1690608"/>
    <lineage>
        <taxon>Eukaryota</taxon>
        <taxon>Fungi</taxon>
        <taxon>Dikarya</taxon>
        <taxon>Ascomycota</taxon>
        <taxon>Pezizomycotina</taxon>
        <taxon>Dothideomycetes</taxon>
        <taxon>Dothideomycetidae</taxon>
        <taxon>Mycosphaerellales</taxon>
        <taxon>Extremaceae</taxon>
        <taxon>Saxophila</taxon>
    </lineage>
</organism>
<evidence type="ECO:0000313" key="2">
    <source>
        <dbReference type="Proteomes" id="UP001337655"/>
    </source>
</evidence>
<proteinExistence type="predicted"/>
<dbReference type="Proteomes" id="UP001337655">
    <property type="component" value="Unassembled WGS sequence"/>
</dbReference>
<keyword evidence="2" id="KW-1185">Reference proteome</keyword>
<comment type="caution">
    <text evidence="1">The sequence shown here is derived from an EMBL/GenBank/DDBJ whole genome shotgun (WGS) entry which is preliminary data.</text>
</comment>
<evidence type="ECO:0000313" key="1">
    <source>
        <dbReference type="EMBL" id="KAK5171764.1"/>
    </source>
</evidence>
<dbReference type="RefSeq" id="XP_064660608.1">
    <property type="nucleotide sequence ID" value="XM_064800657.1"/>
</dbReference>
<protein>
    <submittedName>
        <fullName evidence="1">Uncharacterized protein</fullName>
    </submittedName>
</protein>
<dbReference type="EMBL" id="JAVRRT010000005">
    <property type="protein sequence ID" value="KAK5171764.1"/>
    <property type="molecule type" value="Genomic_DNA"/>
</dbReference>
<gene>
    <name evidence="1" type="ORF">LTR77_003400</name>
</gene>
<name>A0AAV9PGY0_9PEZI</name>
<dbReference type="AlphaFoldDB" id="A0AAV9PGY0"/>
<reference evidence="1 2" key="1">
    <citation type="submission" date="2023-08" db="EMBL/GenBank/DDBJ databases">
        <title>Black Yeasts Isolated from many extreme environments.</title>
        <authorList>
            <person name="Coleine C."/>
            <person name="Stajich J.E."/>
            <person name="Selbmann L."/>
        </authorList>
    </citation>
    <scope>NUCLEOTIDE SEQUENCE [LARGE SCALE GENOMIC DNA]</scope>
    <source>
        <strain evidence="1 2">CCFEE 5935</strain>
    </source>
</reference>